<organism evidence="5 6">
    <name type="scientific">Profundibacter amoris</name>
    <dbReference type="NCBI Taxonomy" id="2171755"/>
    <lineage>
        <taxon>Bacteria</taxon>
        <taxon>Pseudomonadati</taxon>
        <taxon>Pseudomonadota</taxon>
        <taxon>Alphaproteobacteria</taxon>
        <taxon>Rhodobacterales</taxon>
        <taxon>Paracoccaceae</taxon>
        <taxon>Profundibacter</taxon>
    </lineage>
</organism>
<dbReference type="CDD" id="cd07377">
    <property type="entry name" value="WHTH_GntR"/>
    <property type="match status" value="1"/>
</dbReference>
<gene>
    <name evidence="5" type="ORF">BAR1_14590</name>
</gene>
<dbReference type="SUPFAM" id="SSF46785">
    <property type="entry name" value="Winged helix' DNA-binding domain"/>
    <property type="match status" value="1"/>
</dbReference>
<dbReference type="SMART" id="SM00895">
    <property type="entry name" value="FCD"/>
    <property type="match status" value="1"/>
</dbReference>
<sequence>MDNSPQNLPVHEVVYRQIREMILLGEFAPGQPVTIQGLVQELGVGMTPVREAIRRLTAEGALEFQGNRRIILPQMTLAQLDEIAFARLSIEPRLAYLATSRMSGTDYQGLYDTDQALNVAIANGNVADYLKYNYRFHHDLYQQSDAHILLSMSASLWLRIGPSLRVVLGRYGTASLPDKHQEALQAMRDGDPQAVAQAIKEDLHQGHEAIRQSLENA</sequence>
<dbReference type="InterPro" id="IPR008920">
    <property type="entry name" value="TF_FadR/GntR_C"/>
</dbReference>
<evidence type="ECO:0000256" key="2">
    <source>
        <dbReference type="ARBA" id="ARBA00023125"/>
    </source>
</evidence>
<dbReference type="InterPro" id="IPR000524">
    <property type="entry name" value="Tscrpt_reg_HTH_GntR"/>
</dbReference>
<evidence type="ECO:0000256" key="1">
    <source>
        <dbReference type="ARBA" id="ARBA00023015"/>
    </source>
</evidence>
<keyword evidence="6" id="KW-1185">Reference proteome</keyword>
<dbReference type="SUPFAM" id="SSF48008">
    <property type="entry name" value="GntR ligand-binding domain-like"/>
    <property type="match status" value="1"/>
</dbReference>
<dbReference type="SMART" id="SM00345">
    <property type="entry name" value="HTH_GNTR"/>
    <property type="match status" value="1"/>
</dbReference>
<dbReference type="KEGG" id="pamo:BAR1_14590"/>
<dbReference type="GO" id="GO:0003700">
    <property type="term" value="F:DNA-binding transcription factor activity"/>
    <property type="evidence" value="ECO:0007669"/>
    <property type="project" value="InterPro"/>
</dbReference>
<evidence type="ECO:0000313" key="5">
    <source>
        <dbReference type="EMBL" id="AXX99050.1"/>
    </source>
</evidence>
<keyword evidence="2" id="KW-0238">DNA-binding</keyword>
<dbReference type="EMBL" id="CP032125">
    <property type="protein sequence ID" value="AXX99050.1"/>
    <property type="molecule type" value="Genomic_DNA"/>
</dbReference>
<name>A0A347UJM2_9RHOB</name>
<dbReference type="PROSITE" id="PS50949">
    <property type="entry name" value="HTH_GNTR"/>
    <property type="match status" value="1"/>
</dbReference>
<accession>A0A347UJM2</accession>
<dbReference type="Gene3D" id="1.10.10.10">
    <property type="entry name" value="Winged helix-like DNA-binding domain superfamily/Winged helix DNA-binding domain"/>
    <property type="match status" value="1"/>
</dbReference>
<dbReference type="Pfam" id="PF07729">
    <property type="entry name" value="FCD"/>
    <property type="match status" value="1"/>
</dbReference>
<dbReference type="Proteomes" id="UP000261704">
    <property type="component" value="Chromosome"/>
</dbReference>
<evidence type="ECO:0000259" key="4">
    <source>
        <dbReference type="PROSITE" id="PS50949"/>
    </source>
</evidence>
<dbReference type="InterPro" id="IPR011711">
    <property type="entry name" value="GntR_C"/>
</dbReference>
<evidence type="ECO:0000313" key="6">
    <source>
        <dbReference type="Proteomes" id="UP000261704"/>
    </source>
</evidence>
<dbReference type="InterPro" id="IPR036390">
    <property type="entry name" value="WH_DNA-bd_sf"/>
</dbReference>
<dbReference type="RefSeq" id="WP_118943703.1">
    <property type="nucleotide sequence ID" value="NZ_CP032125.1"/>
</dbReference>
<dbReference type="PANTHER" id="PTHR43537:SF39">
    <property type="entry name" value="HTH-TYPE TRANSCRIPTIONAL REGULATOR MCBR"/>
    <property type="match status" value="1"/>
</dbReference>
<dbReference type="PANTHER" id="PTHR43537">
    <property type="entry name" value="TRANSCRIPTIONAL REGULATOR, GNTR FAMILY"/>
    <property type="match status" value="1"/>
</dbReference>
<dbReference type="OrthoDB" id="9815654at2"/>
<dbReference type="Gene3D" id="1.20.120.530">
    <property type="entry name" value="GntR ligand-binding domain-like"/>
    <property type="match status" value="1"/>
</dbReference>
<evidence type="ECO:0000256" key="3">
    <source>
        <dbReference type="ARBA" id="ARBA00023163"/>
    </source>
</evidence>
<dbReference type="GO" id="GO:0003677">
    <property type="term" value="F:DNA binding"/>
    <property type="evidence" value="ECO:0007669"/>
    <property type="project" value="UniProtKB-KW"/>
</dbReference>
<protein>
    <submittedName>
        <fullName evidence="5">GntR family transcriptional regulator</fullName>
    </submittedName>
</protein>
<keyword evidence="1" id="KW-0805">Transcription regulation</keyword>
<dbReference type="Pfam" id="PF00392">
    <property type="entry name" value="GntR"/>
    <property type="match status" value="1"/>
</dbReference>
<dbReference type="AlphaFoldDB" id="A0A347UJM2"/>
<dbReference type="InterPro" id="IPR036388">
    <property type="entry name" value="WH-like_DNA-bd_sf"/>
</dbReference>
<keyword evidence="3" id="KW-0804">Transcription</keyword>
<proteinExistence type="predicted"/>
<reference evidence="5 6" key="1">
    <citation type="submission" date="2018-09" db="EMBL/GenBank/DDBJ databases">
        <title>Profundibacter amoris BAR1 gen. nov., sp. nov., a new member of the Roseobacter clade isolated at Lokis Castle Vent Field on the Arctic Mid-Oceanic Ridge.</title>
        <authorList>
            <person name="Le Moine Bauer S."/>
            <person name="Sjoeberg A.G."/>
            <person name="L'Haridon S."/>
            <person name="Stokke R."/>
            <person name="Roalkvam I."/>
            <person name="Steen I.H."/>
            <person name="Dahle H."/>
        </authorList>
    </citation>
    <scope>NUCLEOTIDE SEQUENCE [LARGE SCALE GENOMIC DNA]</scope>
    <source>
        <strain evidence="5 6">BAR1</strain>
    </source>
</reference>
<feature type="domain" description="HTH gntR-type" evidence="4">
    <location>
        <begin position="8"/>
        <end position="75"/>
    </location>
</feature>